<dbReference type="Pfam" id="PF03466">
    <property type="entry name" value="LysR_substrate"/>
    <property type="match status" value="1"/>
</dbReference>
<dbReference type="GO" id="GO:0043565">
    <property type="term" value="F:sequence-specific DNA binding"/>
    <property type="evidence" value="ECO:0007669"/>
    <property type="project" value="TreeGrafter"/>
</dbReference>
<name>A0A139BWY1_9PROT</name>
<keyword evidence="2" id="KW-0805">Transcription regulation</keyword>
<dbReference type="InterPro" id="IPR036388">
    <property type="entry name" value="WH-like_DNA-bd_sf"/>
</dbReference>
<dbReference type="GO" id="GO:0006351">
    <property type="term" value="P:DNA-templated transcription"/>
    <property type="evidence" value="ECO:0007669"/>
    <property type="project" value="TreeGrafter"/>
</dbReference>
<organism evidence="6 7">
    <name type="scientific">Candidatus Gallionella acididurans</name>
    <dbReference type="NCBI Taxonomy" id="1796491"/>
    <lineage>
        <taxon>Bacteria</taxon>
        <taxon>Pseudomonadati</taxon>
        <taxon>Pseudomonadota</taxon>
        <taxon>Betaproteobacteria</taxon>
        <taxon>Nitrosomonadales</taxon>
        <taxon>Gallionellaceae</taxon>
        <taxon>Gallionella</taxon>
    </lineage>
</organism>
<dbReference type="SUPFAM" id="SSF53850">
    <property type="entry name" value="Periplasmic binding protein-like II"/>
    <property type="match status" value="1"/>
</dbReference>
<dbReference type="Gene3D" id="3.40.190.290">
    <property type="match status" value="1"/>
</dbReference>
<reference evidence="6 7" key="1">
    <citation type="submission" date="2016-02" db="EMBL/GenBank/DDBJ databases">
        <authorList>
            <person name="Wen L."/>
            <person name="He K."/>
            <person name="Yang H."/>
        </authorList>
    </citation>
    <scope>NUCLEOTIDE SEQUENCE [LARGE SCALE GENOMIC DNA]</scope>
    <source>
        <strain evidence="6">ShG14-8</strain>
    </source>
</reference>
<dbReference type="GO" id="GO:0003700">
    <property type="term" value="F:DNA-binding transcription factor activity"/>
    <property type="evidence" value="ECO:0007669"/>
    <property type="project" value="InterPro"/>
</dbReference>
<dbReference type="CDD" id="cd08474">
    <property type="entry name" value="PBP2_CrgA_like_5"/>
    <property type="match status" value="1"/>
</dbReference>
<dbReference type="EMBL" id="LSLI01000006">
    <property type="protein sequence ID" value="KXS33423.1"/>
    <property type="molecule type" value="Genomic_DNA"/>
</dbReference>
<keyword evidence="3" id="KW-0238">DNA-binding</keyword>
<comment type="caution">
    <text evidence="6">The sequence shown here is derived from an EMBL/GenBank/DDBJ whole genome shotgun (WGS) entry which is preliminary data.</text>
</comment>
<dbReference type="PROSITE" id="PS50931">
    <property type="entry name" value="HTH_LYSR"/>
    <property type="match status" value="1"/>
</dbReference>
<dbReference type="FunFam" id="1.10.10.10:FF:000001">
    <property type="entry name" value="LysR family transcriptional regulator"/>
    <property type="match status" value="1"/>
</dbReference>
<dbReference type="SUPFAM" id="SSF46785">
    <property type="entry name" value="Winged helix' DNA-binding domain"/>
    <property type="match status" value="1"/>
</dbReference>
<evidence type="ECO:0000313" key="7">
    <source>
        <dbReference type="Proteomes" id="UP000070578"/>
    </source>
</evidence>
<dbReference type="Proteomes" id="UP000070578">
    <property type="component" value="Unassembled WGS sequence"/>
</dbReference>
<evidence type="ECO:0000259" key="5">
    <source>
        <dbReference type="PROSITE" id="PS50931"/>
    </source>
</evidence>
<dbReference type="PANTHER" id="PTHR30537">
    <property type="entry name" value="HTH-TYPE TRANSCRIPTIONAL REGULATOR"/>
    <property type="match status" value="1"/>
</dbReference>
<comment type="similarity">
    <text evidence="1">Belongs to the LysR transcriptional regulatory family.</text>
</comment>
<gene>
    <name evidence="6" type="ORF">AWT59_0449</name>
</gene>
<dbReference type="AlphaFoldDB" id="A0A139BWY1"/>
<dbReference type="InterPro" id="IPR000847">
    <property type="entry name" value="LysR_HTH_N"/>
</dbReference>
<dbReference type="Pfam" id="PF00126">
    <property type="entry name" value="HTH_1"/>
    <property type="match status" value="1"/>
</dbReference>
<feature type="domain" description="HTH lysR-type" evidence="5">
    <location>
        <begin position="1"/>
        <end position="61"/>
    </location>
</feature>
<dbReference type="InterPro" id="IPR005119">
    <property type="entry name" value="LysR_subst-bd"/>
</dbReference>
<dbReference type="PANTHER" id="PTHR30537:SF1">
    <property type="entry name" value="HTH-TYPE TRANSCRIPTIONAL REGULATOR PGRR"/>
    <property type="match status" value="1"/>
</dbReference>
<dbReference type="InterPro" id="IPR058163">
    <property type="entry name" value="LysR-type_TF_proteobact-type"/>
</dbReference>
<evidence type="ECO:0000313" key="6">
    <source>
        <dbReference type="EMBL" id="KXS33423.1"/>
    </source>
</evidence>
<keyword evidence="4" id="KW-0804">Transcription</keyword>
<evidence type="ECO:0000256" key="3">
    <source>
        <dbReference type="ARBA" id="ARBA00023125"/>
    </source>
</evidence>
<dbReference type="InterPro" id="IPR036390">
    <property type="entry name" value="WH_DNA-bd_sf"/>
</dbReference>
<evidence type="ECO:0000256" key="4">
    <source>
        <dbReference type="ARBA" id="ARBA00023163"/>
    </source>
</evidence>
<dbReference type="Gene3D" id="1.10.10.10">
    <property type="entry name" value="Winged helix-like DNA-binding domain superfamily/Winged helix DNA-binding domain"/>
    <property type="match status" value="1"/>
</dbReference>
<evidence type="ECO:0000256" key="2">
    <source>
        <dbReference type="ARBA" id="ARBA00023015"/>
    </source>
</evidence>
<sequence length="299" mass="33584">MRGAEFAELRAFMEVVEQGNFSRAAIHLGMAASTLSQTIRALEQRLGVSLLHRTTRSVSLTEAGEHLLARIRPAFEELHTAVESINDFRDAPMGILRLSVSSIPAQMILAPMLKDFLAAYPAIELDIHVDNFNTDIVKGRFDAGIRYGRLIAQDMVMVKASVPSRIIAVASPEYLATHVMPKTPQDLQSHACIRFRRGNQQIVTWEFEKNKKKIEVGVSGPLIVNDVDLMVKATRDGIGIGYMAEAYMGQDIAEGRLVPMLTDWSPTYHSWYLYYASRPHLPAPLKTFIQFLHDHMHKN</sequence>
<protein>
    <submittedName>
        <fullName evidence="6">Putative transcriptional regulator</fullName>
    </submittedName>
</protein>
<evidence type="ECO:0000256" key="1">
    <source>
        <dbReference type="ARBA" id="ARBA00009437"/>
    </source>
</evidence>
<reference evidence="6 7" key="2">
    <citation type="submission" date="2016-03" db="EMBL/GenBank/DDBJ databases">
        <title>New uncultured bacterium of the family Gallionellaceae from acid mine drainage: description and reconstruction of genome based on metagenomic analysis of microbial community.</title>
        <authorList>
            <person name="Kadnikov V."/>
            <person name="Ivasenko D."/>
            <person name="Beletsky A."/>
            <person name="Mardanov A."/>
            <person name="Danilova E."/>
            <person name="Pimenov N."/>
            <person name="Karnachuk O."/>
            <person name="Ravin N."/>
        </authorList>
    </citation>
    <scope>NUCLEOTIDE SEQUENCE [LARGE SCALE GENOMIC DNA]</scope>
    <source>
        <strain evidence="6">ShG14-8</strain>
    </source>
</reference>
<accession>A0A139BWY1</accession>
<proteinExistence type="inferred from homology"/>